<feature type="transmembrane region" description="Helical" evidence="5">
    <location>
        <begin position="150"/>
        <end position="171"/>
    </location>
</feature>
<keyword evidence="3 5" id="KW-1133">Transmembrane helix</keyword>
<dbReference type="PANTHER" id="PTHR42727:SF1">
    <property type="entry name" value="PHOSPHATE TRANSPORT SYSTEM PERMEASE"/>
    <property type="match status" value="1"/>
</dbReference>
<feature type="transmembrane region" description="Helical" evidence="5">
    <location>
        <begin position="200"/>
        <end position="221"/>
    </location>
</feature>
<evidence type="ECO:0000256" key="3">
    <source>
        <dbReference type="ARBA" id="ARBA00022989"/>
    </source>
</evidence>
<gene>
    <name evidence="8" type="primary">pstC_1</name>
    <name evidence="8" type="ORF">EC9_02770</name>
</gene>
<keyword evidence="2 5" id="KW-0812">Transmembrane</keyword>
<reference evidence="8 9" key="1">
    <citation type="submission" date="2019-02" db="EMBL/GenBank/DDBJ databases">
        <title>Deep-cultivation of Planctomycetes and their phenomic and genomic characterization uncovers novel biology.</title>
        <authorList>
            <person name="Wiegand S."/>
            <person name="Jogler M."/>
            <person name="Boedeker C."/>
            <person name="Pinto D."/>
            <person name="Vollmers J."/>
            <person name="Rivas-Marin E."/>
            <person name="Kohn T."/>
            <person name="Peeters S.H."/>
            <person name="Heuer A."/>
            <person name="Rast P."/>
            <person name="Oberbeckmann S."/>
            <person name="Bunk B."/>
            <person name="Jeske O."/>
            <person name="Meyerdierks A."/>
            <person name="Storesund J.E."/>
            <person name="Kallscheuer N."/>
            <person name="Luecker S."/>
            <person name="Lage O.M."/>
            <person name="Pohl T."/>
            <person name="Merkel B.J."/>
            <person name="Hornburger P."/>
            <person name="Mueller R.-W."/>
            <person name="Bruemmer F."/>
            <person name="Labrenz M."/>
            <person name="Spormann A.M."/>
            <person name="Op den Camp H."/>
            <person name="Overmann J."/>
            <person name="Amann R."/>
            <person name="Jetten M.S.M."/>
            <person name="Mascher T."/>
            <person name="Medema M.H."/>
            <person name="Devos D.P."/>
            <person name="Kaster A.-K."/>
            <person name="Ovreas L."/>
            <person name="Rohde M."/>
            <person name="Galperin M.Y."/>
            <person name="Jogler C."/>
        </authorList>
    </citation>
    <scope>NUCLEOTIDE SEQUENCE [LARGE SCALE GENOMIC DNA]</scope>
    <source>
        <strain evidence="8 9">EC9</strain>
    </source>
</reference>
<dbReference type="GO" id="GO:0005315">
    <property type="term" value="F:phosphate transmembrane transporter activity"/>
    <property type="evidence" value="ECO:0007669"/>
    <property type="project" value="InterPro"/>
</dbReference>
<dbReference type="Gene3D" id="1.10.3720.10">
    <property type="entry name" value="MetI-like"/>
    <property type="match status" value="1"/>
</dbReference>
<feature type="transmembrane region" description="Helical" evidence="5">
    <location>
        <begin position="12"/>
        <end position="37"/>
    </location>
</feature>
<accession>A0A517LU18</accession>
<evidence type="ECO:0000313" key="9">
    <source>
        <dbReference type="Proteomes" id="UP000319557"/>
    </source>
</evidence>
<evidence type="ECO:0000313" key="8">
    <source>
        <dbReference type="EMBL" id="QDS86118.1"/>
    </source>
</evidence>
<keyword evidence="6" id="KW-0592">Phosphate transport</keyword>
<dbReference type="KEGG" id="ruv:EC9_02770"/>
<dbReference type="EMBL" id="CP036261">
    <property type="protein sequence ID" value="QDS86118.1"/>
    <property type="molecule type" value="Genomic_DNA"/>
</dbReference>
<dbReference type="NCBIfam" id="TIGR02138">
    <property type="entry name" value="phosphate_pstC"/>
    <property type="match status" value="1"/>
</dbReference>
<feature type="transmembrane region" description="Helical" evidence="5">
    <location>
        <begin position="266"/>
        <end position="288"/>
    </location>
</feature>
<evidence type="ECO:0000256" key="6">
    <source>
        <dbReference type="RuleBase" id="RU363054"/>
    </source>
</evidence>
<comment type="similarity">
    <text evidence="6">Belongs to the binding-protein-dependent transport system permease family. CysTW subfamily.</text>
</comment>
<protein>
    <recommendedName>
        <fullName evidence="6">Phosphate transport system permease protein</fullName>
    </recommendedName>
</protein>
<evidence type="ECO:0000256" key="2">
    <source>
        <dbReference type="ARBA" id="ARBA00022692"/>
    </source>
</evidence>
<dbReference type="AlphaFoldDB" id="A0A517LU18"/>
<name>A0A517LU18_9BACT</name>
<dbReference type="InterPro" id="IPR000515">
    <property type="entry name" value="MetI-like"/>
</dbReference>
<keyword evidence="4 5" id="KW-0472">Membrane</keyword>
<keyword evidence="5" id="KW-0813">Transport</keyword>
<sequence length="301" mass="32418">MRPSATSKRNQTFVVSLLTLCATLSIATTVGIVTILLTESFGFFSRIDLGDFLLGTEWTIGRSKNEADYKYGIWPLLLGTLRITLIAMAIAIPLGLTTAVYLSEYAPRWVRAILKPVLEILAGMPTVVLGYFAVVVITPSLLEPLGFKPYNAMAAGIAVGILCLPLVSSLAEDALQAVPRGLREAAYGLGGTRFDSVVKVVIPAAMSGIVSAFLLAFARAIGETMIVALAAGSIPTFTVDPRGPSQTMTGFIVEVFQSEDVIPGTIAYYSIYAVALTLFLLTFITTLIGQFVRRRYREAYE</sequence>
<feature type="transmembrane region" description="Helical" evidence="5">
    <location>
        <begin position="117"/>
        <end position="138"/>
    </location>
</feature>
<dbReference type="GO" id="GO:0005886">
    <property type="term" value="C:plasma membrane"/>
    <property type="evidence" value="ECO:0007669"/>
    <property type="project" value="UniProtKB-SubCell"/>
</dbReference>
<dbReference type="InterPro" id="IPR035906">
    <property type="entry name" value="MetI-like_sf"/>
</dbReference>
<evidence type="ECO:0000256" key="4">
    <source>
        <dbReference type="ARBA" id="ARBA00023136"/>
    </source>
</evidence>
<comment type="subcellular location">
    <subcellularLocation>
        <location evidence="1 5">Cell membrane</location>
        <topology evidence="1 5">Multi-pass membrane protein</topology>
    </subcellularLocation>
</comment>
<evidence type="ECO:0000259" key="7">
    <source>
        <dbReference type="PROSITE" id="PS50928"/>
    </source>
</evidence>
<evidence type="ECO:0000256" key="1">
    <source>
        <dbReference type="ARBA" id="ARBA00004651"/>
    </source>
</evidence>
<dbReference type="CDD" id="cd06261">
    <property type="entry name" value="TM_PBP2"/>
    <property type="match status" value="1"/>
</dbReference>
<dbReference type="OrthoDB" id="9785113at2"/>
<dbReference type="SUPFAM" id="SSF161098">
    <property type="entry name" value="MetI-like"/>
    <property type="match status" value="1"/>
</dbReference>
<feature type="domain" description="ABC transmembrane type-1" evidence="7">
    <location>
        <begin position="77"/>
        <end position="289"/>
    </location>
</feature>
<dbReference type="GO" id="GO:0006817">
    <property type="term" value="P:phosphate ion transport"/>
    <property type="evidence" value="ECO:0007669"/>
    <property type="project" value="UniProtKB-KW"/>
</dbReference>
<keyword evidence="6" id="KW-1003">Cell membrane</keyword>
<proteinExistence type="inferred from homology"/>
<keyword evidence="9" id="KW-1185">Reference proteome</keyword>
<dbReference type="PANTHER" id="PTHR42727">
    <property type="entry name" value="PHOSPHATE TRANSPORT SYSTEM PERMEASE PROTEIN"/>
    <property type="match status" value="1"/>
</dbReference>
<evidence type="ECO:0000256" key="5">
    <source>
        <dbReference type="RuleBase" id="RU363032"/>
    </source>
</evidence>
<feature type="transmembrane region" description="Helical" evidence="5">
    <location>
        <begin position="73"/>
        <end position="96"/>
    </location>
</feature>
<dbReference type="Proteomes" id="UP000319557">
    <property type="component" value="Chromosome"/>
</dbReference>
<dbReference type="InterPro" id="IPR011864">
    <property type="entry name" value="Phosphate_PstC"/>
</dbReference>
<dbReference type="Pfam" id="PF00528">
    <property type="entry name" value="BPD_transp_1"/>
    <property type="match status" value="1"/>
</dbReference>
<dbReference type="PROSITE" id="PS50928">
    <property type="entry name" value="ABC_TM1"/>
    <property type="match status" value="1"/>
</dbReference>
<organism evidence="8 9">
    <name type="scientific">Rosistilla ulvae</name>
    <dbReference type="NCBI Taxonomy" id="1930277"/>
    <lineage>
        <taxon>Bacteria</taxon>
        <taxon>Pseudomonadati</taxon>
        <taxon>Planctomycetota</taxon>
        <taxon>Planctomycetia</taxon>
        <taxon>Pirellulales</taxon>
        <taxon>Pirellulaceae</taxon>
        <taxon>Rosistilla</taxon>
    </lineage>
</organism>
<comment type="function">
    <text evidence="6">Part of the binding-protein-dependent transport system for phosphate; probably responsible for the translocation of the substrate across the membrane.</text>
</comment>